<dbReference type="EMBL" id="BLAD01000037">
    <property type="protein sequence ID" value="GER98807.1"/>
    <property type="molecule type" value="Genomic_DNA"/>
</dbReference>
<sequence length="261" mass="27425">MVDYFYAREENGYCGGCGVGGALRYDRGGYLSRIEYGHNSGVAGSVPAAQVVFNAVNRGTPPSGHGGPWFDDTPGDLNCVPGSTSCQNASTAFYITKRLDSIVTSARLGTGPWDEVARYELGYKWVASHPVTPGGAVNQLLWLDRIKTVGLAGDAPDVALPVIAFDSILRDNRADHARLVEGDRTARLSVPRVAAIANGLGGRIEVPTAGRRAATGPAARPAGTPGSPTADGGEPEVPGPRDRQRRHLHSGVADRAEGLRL</sequence>
<evidence type="ECO:0000313" key="2">
    <source>
        <dbReference type="EMBL" id="GER98807.1"/>
    </source>
</evidence>
<feature type="region of interest" description="Disordered" evidence="1">
    <location>
        <begin position="207"/>
        <end position="261"/>
    </location>
</feature>
<accession>A0A5M3VWN2</accession>
<feature type="compositionally biased region" description="Low complexity" evidence="1">
    <location>
        <begin position="207"/>
        <end position="230"/>
    </location>
</feature>
<comment type="caution">
    <text evidence="2">The sequence shown here is derived from an EMBL/GenBank/DDBJ whole genome shotgun (WGS) entry which is preliminary data.</text>
</comment>
<organism evidence="2 3">
    <name type="scientific">Acrocarpospora corrugata</name>
    <dbReference type="NCBI Taxonomy" id="35763"/>
    <lineage>
        <taxon>Bacteria</taxon>
        <taxon>Bacillati</taxon>
        <taxon>Actinomycetota</taxon>
        <taxon>Actinomycetes</taxon>
        <taxon>Streptosporangiales</taxon>
        <taxon>Streptosporangiaceae</taxon>
        <taxon>Acrocarpospora</taxon>
    </lineage>
</organism>
<protein>
    <submittedName>
        <fullName evidence="2">Uncharacterized protein</fullName>
    </submittedName>
</protein>
<gene>
    <name evidence="2" type="ORF">Acor_08710</name>
</gene>
<dbReference type="RefSeq" id="WP_155335218.1">
    <property type="nucleotide sequence ID" value="NZ_BAAABN010000078.1"/>
</dbReference>
<dbReference type="AlphaFoldDB" id="A0A5M3VWN2"/>
<evidence type="ECO:0000313" key="3">
    <source>
        <dbReference type="Proteomes" id="UP000334990"/>
    </source>
</evidence>
<name>A0A5M3VWN2_9ACTN</name>
<feature type="compositionally biased region" description="Basic and acidic residues" evidence="1">
    <location>
        <begin position="252"/>
        <end position="261"/>
    </location>
</feature>
<proteinExistence type="predicted"/>
<keyword evidence="3" id="KW-1185">Reference proteome</keyword>
<dbReference type="Proteomes" id="UP000334990">
    <property type="component" value="Unassembled WGS sequence"/>
</dbReference>
<reference evidence="2 3" key="1">
    <citation type="submission" date="2019-10" db="EMBL/GenBank/DDBJ databases">
        <title>Whole genome shotgun sequence of Acrocarpospora corrugata NBRC 13972.</title>
        <authorList>
            <person name="Ichikawa N."/>
            <person name="Kimura A."/>
            <person name="Kitahashi Y."/>
            <person name="Komaki H."/>
            <person name="Oguchi A."/>
        </authorList>
    </citation>
    <scope>NUCLEOTIDE SEQUENCE [LARGE SCALE GENOMIC DNA]</scope>
    <source>
        <strain evidence="2 3">NBRC 13972</strain>
    </source>
</reference>
<evidence type="ECO:0000256" key="1">
    <source>
        <dbReference type="SAM" id="MobiDB-lite"/>
    </source>
</evidence>